<dbReference type="Gene3D" id="2.60.40.60">
    <property type="entry name" value="Cadherins"/>
    <property type="match status" value="2"/>
</dbReference>
<proteinExistence type="predicted"/>
<dbReference type="GO" id="GO:0005509">
    <property type="term" value="F:calcium ion binding"/>
    <property type="evidence" value="ECO:0007669"/>
    <property type="project" value="InterPro"/>
</dbReference>
<dbReference type="EMBL" id="QASA01000001">
    <property type="protein sequence ID" value="RDC64149.1"/>
    <property type="molecule type" value="Genomic_DNA"/>
</dbReference>
<keyword evidence="4" id="KW-1185">Reference proteome</keyword>
<dbReference type="PROSITE" id="PS50268">
    <property type="entry name" value="CADHERIN_2"/>
    <property type="match status" value="2"/>
</dbReference>
<reference evidence="3 4" key="1">
    <citation type="submission" date="2018-04" db="EMBL/GenBank/DDBJ databases">
        <title>Adhaeribacter sp. HMF7616 genome sequencing and assembly.</title>
        <authorList>
            <person name="Kang H."/>
            <person name="Kang J."/>
            <person name="Cha I."/>
            <person name="Kim H."/>
            <person name="Joh K."/>
        </authorList>
    </citation>
    <scope>NUCLEOTIDE SEQUENCE [LARGE SCALE GENOMIC DNA]</scope>
    <source>
        <strain evidence="3 4">HMF7616</strain>
    </source>
</reference>
<dbReference type="PANTHER" id="PTHR42754:SF1">
    <property type="entry name" value="LIPOPROTEIN"/>
    <property type="match status" value="1"/>
</dbReference>
<feature type="domain" description="Cadherin" evidence="2">
    <location>
        <begin position="494"/>
        <end position="589"/>
    </location>
</feature>
<evidence type="ECO:0000313" key="4">
    <source>
        <dbReference type="Proteomes" id="UP000253919"/>
    </source>
</evidence>
<dbReference type="GO" id="GO:0007156">
    <property type="term" value="P:homophilic cell adhesion via plasma membrane adhesion molecules"/>
    <property type="evidence" value="ECO:0007669"/>
    <property type="project" value="InterPro"/>
</dbReference>
<organism evidence="3 4">
    <name type="scientific">Adhaeribacter pallidiroseus</name>
    <dbReference type="NCBI Taxonomy" id="2072847"/>
    <lineage>
        <taxon>Bacteria</taxon>
        <taxon>Pseudomonadati</taxon>
        <taxon>Bacteroidota</taxon>
        <taxon>Cytophagia</taxon>
        <taxon>Cytophagales</taxon>
        <taxon>Hymenobacteraceae</taxon>
        <taxon>Adhaeribacter</taxon>
    </lineage>
</organism>
<keyword evidence="1" id="KW-1133">Transmembrane helix</keyword>
<dbReference type="GO" id="GO:0016020">
    <property type="term" value="C:membrane"/>
    <property type="evidence" value="ECO:0007669"/>
    <property type="project" value="InterPro"/>
</dbReference>
<dbReference type="Gene3D" id="2.80.10.50">
    <property type="match status" value="1"/>
</dbReference>
<keyword evidence="1" id="KW-0812">Transmembrane</keyword>
<dbReference type="SUPFAM" id="SSF49313">
    <property type="entry name" value="Cadherin-like"/>
    <property type="match status" value="2"/>
</dbReference>
<name>A0A369QMR7_9BACT</name>
<dbReference type="NCBIfam" id="TIGR04183">
    <property type="entry name" value="Por_Secre_tail"/>
    <property type="match status" value="1"/>
</dbReference>
<dbReference type="Proteomes" id="UP000253919">
    <property type="component" value="Unassembled WGS sequence"/>
</dbReference>
<dbReference type="InterPro" id="IPR026444">
    <property type="entry name" value="Secre_tail"/>
</dbReference>
<dbReference type="AlphaFoldDB" id="A0A369QMR7"/>
<feature type="domain" description="Cadherin" evidence="2">
    <location>
        <begin position="596"/>
        <end position="698"/>
    </location>
</feature>
<accession>A0A369QMR7</accession>
<dbReference type="CDD" id="cd11304">
    <property type="entry name" value="Cadherin_repeat"/>
    <property type="match status" value="1"/>
</dbReference>
<sequence>MCFFLLYYSRLRTTAIRMKKPLRGIYLLVNILPVLPLWRPLTLTLWLLSGIPILALSQTIQWDKTIGSEWSDNLASVQLTKDGGYILGGTSFGDKGGDKSQNAIGYWEDYWIVQLDASGKKQWDKTIGGTGTDVLKVVQQTPDGGYILGGTSDSDKSGHKSQDSRGSADYWIVKLRADGSKEWDKTFGGYDADTLTVLQPTKDGGYILGGSSYSFRGGDKTEDNKGSWGTDYWIIKIKANGSKEWDKTFGGDDADKLAALLPTKDGGYILGGTSYSYQSGDRTQESQGSSDYWLVKIDAVGKKLWDKSFGGDYNDKLSSVVPTPDGGFLLGGSSSSDSSGDKTQDSKDYSQDYWLVKLNADGSKAWDKVFGGYYTDKLVSLAVTAEGKYLVAGHSDSNADGDKSEETDILDDYWVLLLDAQGNKIWDRTIGTSWTDILTTMTLTQDGGFVLGGSSFADAEEDKTENSKGLYDYWIIKLSMEPNVAPTDLALSVATIPENTEYGSTIGTFTTTDADAADTHTYTLVKGEGDDDNDYFLIQDNKLELWSSPDYEYQTVYHIRVRTNDRKGYGTFEKAFTIQVKDLNEAPQDIWLSAQEIDENNKKGAVIGLLNSLDEDDPDSHTYQLVVGYGDEDNASFTVSGNELRAAVSFDYETKSSYTIRLQTKDQGNLTYESTHLITINNLEEVVIGLPEEEHPALKAYPNPTSNYLQISHEHIINKVQVVNSAGSTVLIQPANSKQVHLNVAFLSSGVYTALIYSKEKVYAKRVVISKL</sequence>
<protein>
    <recommendedName>
        <fullName evidence="2">Cadherin domain-containing protein</fullName>
    </recommendedName>
</protein>
<keyword evidence="1" id="KW-0472">Membrane</keyword>
<gene>
    <name evidence="3" type="ORF">AHMF7616_02760</name>
</gene>
<dbReference type="InterPro" id="IPR015919">
    <property type="entry name" value="Cadherin-like_sf"/>
</dbReference>
<dbReference type="PANTHER" id="PTHR42754">
    <property type="entry name" value="ENDOGLUCANASE"/>
    <property type="match status" value="1"/>
</dbReference>
<dbReference type="InterPro" id="IPR002126">
    <property type="entry name" value="Cadherin-like_dom"/>
</dbReference>
<evidence type="ECO:0000256" key="1">
    <source>
        <dbReference type="SAM" id="Phobius"/>
    </source>
</evidence>
<comment type="caution">
    <text evidence="3">The sequence shown here is derived from an EMBL/GenBank/DDBJ whole genome shotgun (WGS) entry which is preliminary data.</text>
</comment>
<evidence type="ECO:0000313" key="3">
    <source>
        <dbReference type="EMBL" id="RDC64149.1"/>
    </source>
</evidence>
<evidence type="ECO:0000259" key="2">
    <source>
        <dbReference type="PROSITE" id="PS50268"/>
    </source>
</evidence>
<feature type="transmembrane region" description="Helical" evidence="1">
    <location>
        <begin position="25"/>
        <end position="48"/>
    </location>
</feature>
<dbReference type="PRINTS" id="PR00205">
    <property type="entry name" value="CADHERIN"/>
</dbReference>
<dbReference type="Pfam" id="PF18962">
    <property type="entry name" value="Por_Secre_tail"/>
    <property type="match status" value="1"/>
</dbReference>